<dbReference type="InterPro" id="IPR015797">
    <property type="entry name" value="NUDIX_hydrolase-like_dom_sf"/>
</dbReference>
<proteinExistence type="predicted"/>
<dbReference type="EMBL" id="JBBMFV010000004">
    <property type="protein sequence ID" value="MEO3940059.1"/>
    <property type="molecule type" value="Genomic_DNA"/>
</dbReference>
<dbReference type="SUPFAM" id="SSF46785">
    <property type="entry name" value="Winged helix' DNA-binding domain"/>
    <property type="match status" value="1"/>
</dbReference>
<dbReference type="InterPro" id="IPR036388">
    <property type="entry name" value="WH-like_DNA-bd_sf"/>
</dbReference>
<accession>A0ABV0GNG2</accession>
<comment type="caution">
    <text evidence="4">The sequence shown here is derived from an EMBL/GenBank/DDBJ whole genome shotgun (WGS) entry which is preliminary data.</text>
</comment>
<dbReference type="RefSeq" id="WP_347781822.1">
    <property type="nucleotide sequence ID" value="NZ_JBBMFV010000004.1"/>
</dbReference>
<dbReference type="PANTHER" id="PTHR43736:SF4">
    <property type="entry name" value="SLR1690 PROTEIN"/>
    <property type="match status" value="1"/>
</dbReference>
<dbReference type="InterPro" id="IPR054105">
    <property type="entry name" value="WHD_NrtR"/>
</dbReference>
<dbReference type="PANTHER" id="PTHR43736">
    <property type="entry name" value="ADP-RIBOSE PYROPHOSPHATASE"/>
    <property type="match status" value="1"/>
</dbReference>
<dbReference type="GO" id="GO:0016787">
    <property type="term" value="F:hydrolase activity"/>
    <property type="evidence" value="ECO:0007669"/>
    <property type="project" value="UniProtKB-KW"/>
</dbReference>
<dbReference type="CDD" id="cd18873">
    <property type="entry name" value="NUDIX_NadM_like"/>
    <property type="match status" value="1"/>
</dbReference>
<dbReference type="InterPro" id="IPR020084">
    <property type="entry name" value="NUDIX_hydrolase_CS"/>
</dbReference>
<evidence type="ECO:0000313" key="4">
    <source>
        <dbReference type="EMBL" id="MEO3940059.1"/>
    </source>
</evidence>
<dbReference type="Gene3D" id="3.90.79.10">
    <property type="entry name" value="Nucleoside Triphosphate Pyrophosphohydrolase"/>
    <property type="match status" value="1"/>
</dbReference>
<organism evidence="4 5">
    <name type="scientific">Paenarthrobacter nicotinovorans</name>
    <name type="common">Arthrobacter nicotinovorans</name>
    <dbReference type="NCBI Taxonomy" id="29320"/>
    <lineage>
        <taxon>Bacteria</taxon>
        <taxon>Bacillati</taxon>
        <taxon>Actinomycetota</taxon>
        <taxon>Actinomycetes</taxon>
        <taxon>Micrococcales</taxon>
        <taxon>Micrococcaceae</taxon>
        <taxon>Paenarthrobacter</taxon>
    </lineage>
</organism>
<evidence type="ECO:0000256" key="1">
    <source>
        <dbReference type="ARBA" id="ARBA00022801"/>
    </source>
</evidence>
<feature type="region of interest" description="Disordered" evidence="2">
    <location>
        <begin position="213"/>
        <end position="257"/>
    </location>
</feature>
<keyword evidence="5" id="KW-1185">Reference proteome</keyword>
<evidence type="ECO:0000259" key="3">
    <source>
        <dbReference type="PROSITE" id="PS51462"/>
    </source>
</evidence>
<keyword evidence="1 4" id="KW-0378">Hydrolase</keyword>
<dbReference type="PROSITE" id="PS51462">
    <property type="entry name" value="NUDIX"/>
    <property type="match status" value="1"/>
</dbReference>
<dbReference type="InterPro" id="IPR000086">
    <property type="entry name" value="NUDIX_hydrolase_dom"/>
</dbReference>
<reference evidence="4 5" key="1">
    <citation type="journal article" date="2024" name="Appl. Microbiol. Biotechnol.">
        <title>Biosynthetic gene clusters with biotechnological applications in novel Antarctic isolates from Actinomycetota.</title>
        <authorList>
            <person name="Bruna P."/>
            <person name="Nunez-Montero K."/>
            <person name="Contreras M.J."/>
            <person name="Leal K."/>
            <person name="Garcia M."/>
            <person name="Abanto M."/>
            <person name="Barrientos L."/>
        </authorList>
    </citation>
    <scope>NUCLEOTIDE SEQUENCE [LARGE SCALE GENOMIC DNA]</scope>
    <source>
        <strain evidence="4 5">Se16.17</strain>
    </source>
</reference>
<feature type="domain" description="Nudix hydrolase" evidence="3">
    <location>
        <begin position="24"/>
        <end position="166"/>
    </location>
</feature>
<evidence type="ECO:0000313" key="5">
    <source>
        <dbReference type="Proteomes" id="UP001448614"/>
    </source>
</evidence>
<dbReference type="PROSITE" id="PS00893">
    <property type="entry name" value="NUDIX_BOX"/>
    <property type="match status" value="1"/>
</dbReference>
<dbReference type="SUPFAM" id="SSF55811">
    <property type="entry name" value="Nudix"/>
    <property type="match status" value="1"/>
</dbReference>
<dbReference type="Pfam" id="PF21906">
    <property type="entry name" value="WHD_NrtR"/>
    <property type="match status" value="1"/>
</dbReference>
<sequence>MTSQAKSARNFLENYNPGDYPSIALTVDLVVFAVTDGVLKVALVRRGEHPFKDALALPGGFVGPEESAGQAAGRELAEETGLDLGRLAVHVEQLATYTNPDRDPRMRVVSVAHVALLASDGITLPKITAGSDAASSGWYGVHDIMRSEELAFDHATILADGLERLAGKMEYTTVAARLLPEEFTMTQLRTVYDAVWETTLPAGNFTRKMMPQLNDTGRKSRGAAGGAPAALFTATDRHIHPPLSKPQAPGSPAAVAS</sequence>
<dbReference type="InterPro" id="IPR036390">
    <property type="entry name" value="WH_DNA-bd_sf"/>
</dbReference>
<name>A0ABV0GNG2_PAENI</name>
<dbReference type="Pfam" id="PF00293">
    <property type="entry name" value="NUDIX"/>
    <property type="match status" value="1"/>
</dbReference>
<dbReference type="Proteomes" id="UP001448614">
    <property type="component" value="Unassembled WGS sequence"/>
</dbReference>
<evidence type="ECO:0000256" key="2">
    <source>
        <dbReference type="SAM" id="MobiDB-lite"/>
    </source>
</evidence>
<dbReference type="Gene3D" id="1.10.10.10">
    <property type="entry name" value="Winged helix-like DNA-binding domain superfamily/Winged helix DNA-binding domain"/>
    <property type="match status" value="1"/>
</dbReference>
<gene>
    <name evidence="4" type="ORF">V3C41_03110</name>
</gene>
<protein>
    <submittedName>
        <fullName evidence="4">NUDIX hydrolase</fullName>
    </submittedName>
</protein>